<dbReference type="AlphaFoldDB" id="M5TRQ8"/>
<protein>
    <submittedName>
        <fullName evidence="3">Carbohydrate binding family 6 domain protein</fullName>
    </submittedName>
</protein>
<organism evidence="3 4">
    <name type="scientific">Rhodopirellula sallentina SM41</name>
    <dbReference type="NCBI Taxonomy" id="1263870"/>
    <lineage>
        <taxon>Bacteria</taxon>
        <taxon>Pseudomonadati</taxon>
        <taxon>Planctomycetota</taxon>
        <taxon>Planctomycetia</taxon>
        <taxon>Pirellulales</taxon>
        <taxon>Pirellulaceae</taxon>
        <taxon>Rhodopirellula</taxon>
    </lineage>
</organism>
<dbReference type="Proteomes" id="UP000011885">
    <property type="component" value="Unassembled WGS sequence"/>
</dbReference>
<dbReference type="SUPFAM" id="SSF49785">
    <property type="entry name" value="Galactose-binding domain-like"/>
    <property type="match status" value="1"/>
</dbReference>
<reference evidence="3 4" key="1">
    <citation type="journal article" date="2013" name="Mar. Genomics">
        <title>Expression of sulfatases in Rhodopirellula baltica and the diversity of sulfatases in the genus Rhodopirellula.</title>
        <authorList>
            <person name="Wegner C.E."/>
            <person name="Richter-Heitmann T."/>
            <person name="Klindworth A."/>
            <person name="Klockow C."/>
            <person name="Richter M."/>
            <person name="Achstetter T."/>
            <person name="Glockner F.O."/>
            <person name="Harder J."/>
        </authorList>
    </citation>
    <scope>NUCLEOTIDE SEQUENCE [LARGE SCALE GENOMIC DNA]</scope>
    <source>
        <strain evidence="3 4">SM41</strain>
    </source>
</reference>
<comment type="caution">
    <text evidence="3">The sequence shown here is derived from an EMBL/GenBank/DDBJ whole genome shotgun (WGS) entry which is preliminary data.</text>
</comment>
<dbReference type="PATRIC" id="fig|1263870.3.peg.7135"/>
<feature type="domain" description="CBM6" evidence="2">
    <location>
        <begin position="218"/>
        <end position="354"/>
    </location>
</feature>
<keyword evidence="1" id="KW-0732">Signal</keyword>
<name>M5TRQ8_9BACT</name>
<accession>M5TRQ8</accession>
<dbReference type="CDD" id="cd04084">
    <property type="entry name" value="CBM6_xylanase-like"/>
    <property type="match status" value="1"/>
</dbReference>
<evidence type="ECO:0000313" key="4">
    <source>
        <dbReference type="Proteomes" id="UP000011885"/>
    </source>
</evidence>
<dbReference type="EMBL" id="ANOH01000478">
    <property type="protein sequence ID" value="EMI51845.1"/>
    <property type="molecule type" value="Genomic_DNA"/>
</dbReference>
<dbReference type="Pfam" id="PF03422">
    <property type="entry name" value="CBM_6"/>
    <property type="match status" value="1"/>
</dbReference>
<dbReference type="SMART" id="SM00606">
    <property type="entry name" value="CBD_IV"/>
    <property type="match status" value="1"/>
</dbReference>
<dbReference type="InterPro" id="IPR005084">
    <property type="entry name" value="CBM6"/>
</dbReference>
<dbReference type="PROSITE" id="PS51175">
    <property type="entry name" value="CBM6"/>
    <property type="match status" value="1"/>
</dbReference>
<dbReference type="Gene3D" id="2.60.120.260">
    <property type="entry name" value="Galactose-binding domain-like"/>
    <property type="match status" value="1"/>
</dbReference>
<gene>
    <name evidence="3" type="ORF">RSSM_06727</name>
</gene>
<proteinExistence type="predicted"/>
<sequence>MVGFLPCCTAGAEDVYNESGGVVSIEVENTESELGLWVKRTELAGFSGSGYLEFTGNRYDLGSPHSPLRYHFKINRDGRYILDLHCAKVEIDQHSDWANDCYVRVLGDYAAGPGPHDVPKGNASLSLLKRDTKFFGGKISAWEWAVGDWAVTGGRLDPGRKNNKRKAIYEFKAGQTYTLVISGRSKAFRLDRAVFRLETVPPEVAYRMEATESQKIAAQIPVEDDLDKTVVASSFNAESHPSRDDIFKESGTLVDNIKQASWVCYKAFDFGVGVAGSVEVQASSVDEDGGKIELRIGAASGGRIGVLDIRGTGGVNNFECFSANLGKVSGQHDLYLVFKGGGGGLFRLKEFMIRSGVWVEEKSDGVPIRPPAGRLAYVADGNSPDPDDIGGTVAALAMLRATGLDHRLVHCSHSCDLVRASNISEGDEFNRQQMLQTACEGTVARWGGFDELTFWNCRTHQKEVVEELKEQINTSTRSNPLWIIEAGEPDIIGYALEASQPAKRRYVKLVTHHPANDGSGDFYSWSQMKRLGVEVVRIPDQNGYNAHLGRGLQRPLWAFHWARDHQDERIRWLWKQGKLAEEDGVVGFQKGKFDISDAGMVLYWITGANTDASGYRKGTVHDVRDLLERYLAREQ</sequence>
<evidence type="ECO:0000256" key="1">
    <source>
        <dbReference type="ARBA" id="ARBA00022729"/>
    </source>
</evidence>
<evidence type="ECO:0000259" key="2">
    <source>
        <dbReference type="PROSITE" id="PS51175"/>
    </source>
</evidence>
<dbReference type="GO" id="GO:0030246">
    <property type="term" value="F:carbohydrate binding"/>
    <property type="evidence" value="ECO:0007669"/>
    <property type="project" value="InterPro"/>
</dbReference>
<dbReference type="InterPro" id="IPR008979">
    <property type="entry name" value="Galactose-bd-like_sf"/>
</dbReference>
<dbReference type="InterPro" id="IPR006584">
    <property type="entry name" value="Cellulose-bd_IV"/>
</dbReference>
<keyword evidence="4" id="KW-1185">Reference proteome</keyword>
<evidence type="ECO:0000313" key="3">
    <source>
        <dbReference type="EMBL" id="EMI51845.1"/>
    </source>
</evidence>